<evidence type="ECO:0000256" key="3">
    <source>
        <dbReference type="ARBA" id="ARBA00022692"/>
    </source>
</evidence>
<gene>
    <name evidence="11" type="ORF">FWILDA_LOCUS9893</name>
</gene>
<dbReference type="SUPFAM" id="SSF58038">
    <property type="entry name" value="SNARE fusion complex"/>
    <property type="match status" value="1"/>
</dbReference>
<dbReference type="FunFam" id="1.20.58.400:FF:000001">
    <property type="entry name" value="Vesicle transport through interaction with t-SNAREs homolog 1A"/>
    <property type="match status" value="1"/>
</dbReference>
<dbReference type="GO" id="GO:0016236">
    <property type="term" value="P:macroautophagy"/>
    <property type="evidence" value="ECO:0007669"/>
    <property type="project" value="TreeGrafter"/>
</dbReference>
<comment type="similarity">
    <text evidence="1">Belongs to the VTI1 family.</text>
</comment>
<keyword evidence="5" id="KW-1133">Transmembrane helix</keyword>
<keyword evidence="2" id="KW-0813">Transport</keyword>
<dbReference type="GO" id="GO:0048280">
    <property type="term" value="P:vesicle fusion with Golgi apparatus"/>
    <property type="evidence" value="ECO:0007669"/>
    <property type="project" value="TreeGrafter"/>
</dbReference>
<dbReference type="GO" id="GO:0031201">
    <property type="term" value="C:SNARE complex"/>
    <property type="evidence" value="ECO:0007669"/>
    <property type="project" value="TreeGrafter"/>
</dbReference>
<dbReference type="GO" id="GO:0031902">
    <property type="term" value="C:late endosome membrane"/>
    <property type="evidence" value="ECO:0007669"/>
    <property type="project" value="TreeGrafter"/>
</dbReference>
<dbReference type="Pfam" id="PF12352">
    <property type="entry name" value="V-SNARE_C"/>
    <property type="match status" value="1"/>
</dbReference>
<reference evidence="11" key="1">
    <citation type="submission" date="2022-08" db="EMBL/GenBank/DDBJ databases">
        <authorList>
            <person name="Kallberg Y."/>
            <person name="Tangrot J."/>
            <person name="Rosling A."/>
        </authorList>
    </citation>
    <scope>NUCLEOTIDE SEQUENCE</scope>
    <source>
        <strain evidence="11">Wild A</strain>
    </source>
</reference>
<dbReference type="OrthoDB" id="430637at2759"/>
<dbReference type="EMBL" id="CAMKVN010002426">
    <property type="protein sequence ID" value="CAI2181058.1"/>
    <property type="molecule type" value="Genomic_DNA"/>
</dbReference>
<dbReference type="GO" id="GO:0005789">
    <property type="term" value="C:endoplasmic reticulum membrane"/>
    <property type="evidence" value="ECO:0007669"/>
    <property type="project" value="TreeGrafter"/>
</dbReference>
<dbReference type="PANTHER" id="PTHR21230:SF26">
    <property type="entry name" value="VESICLE TRANSPORT THROUGH INTERACTION WITH T-SNARES HOMOLOG 1A"/>
    <property type="match status" value="1"/>
</dbReference>
<keyword evidence="12" id="KW-1185">Reference proteome</keyword>
<proteinExistence type="inferred from homology"/>
<dbReference type="InterPro" id="IPR000727">
    <property type="entry name" value="T_SNARE_dom"/>
</dbReference>
<evidence type="ECO:0000256" key="4">
    <source>
        <dbReference type="ARBA" id="ARBA00022927"/>
    </source>
</evidence>
<keyword evidence="4" id="KW-0653">Protein transport</keyword>
<evidence type="ECO:0000256" key="1">
    <source>
        <dbReference type="ARBA" id="ARBA00006108"/>
    </source>
</evidence>
<comment type="caution">
    <text evidence="11">The sequence shown here is derived from an EMBL/GenBank/DDBJ whole genome shotgun (WGS) entry which is preliminary data.</text>
</comment>
<dbReference type="SUPFAM" id="SSF47661">
    <property type="entry name" value="t-snare proteins"/>
    <property type="match status" value="1"/>
</dbReference>
<dbReference type="Pfam" id="PF05008">
    <property type="entry name" value="V-SNARE"/>
    <property type="match status" value="1"/>
</dbReference>
<evidence type="ECO:0000256" key="8">
    <source>
        <dbReference type="ARBA" id="ARBA00060376"/>
    </source>
</evidence>
<comment type="subcellular location">
    <subcellularLocation>
        <location evidence="8">Prevacuolar compartment membrane</location>
        <topology evidence="8">Single-pass type IV membrane protein</topology>
    </subcellularLocation>
</comment>
<dbReference type="InterPro" id="IPR038407">
    <property type="entry name" value="v-SNARE_N_sf"/>
</dbReference>
<dbReference type="Gene3D" id="1.20.58.400">
    <property type="entry name" value="t-snare proteins"/>
    <property type="match status" value="1"/>
</dbReference>
<dbReference type="GO" id="GO:0005484">
    <property type="term" value="F:SNAP receptor activity"/>
    <property type="evidence" value="ECO:0007669"/>
    <property type="project" value="TreeGrafter"/>
</dbReference>
<dbReference type="GO" id="GO:0006891">
    <property type="term" value="P:intra-Golgi vesicle-mediated transport"/>
    <property type="evidence" value="ECO:0007669"/>
    <property type="project" value="TreeGrafter"/>
</dbReference>
<dbReference type="Pfam" id="PF05890">
    <property type="entry name" value="Ebp2"/>
    <property type="match status" value="1"/>
</dbReference>
<evidence type="ECO:0000256" key="5">
    <source>
        <dbReference type="ARBA" id="ARBA00022989"/>
    </source>
</evidence>
<feature type="domain" description="T-SNARE coiled-coil homology" evidence="10">
    <location>
        <begin position="128"/>
        <end position="195"/>
    </location>
</feature>
<evidence type="ECO:0000256" key="2">
    <source>
        <dbReference type="ARBA" id="ARBA00022448"/>
    </source>
</evidence>
<dbReference type="PANTHER" id="PTHR21230">
    <property type="entry name" value="VESICLE TRANSPORT V-SNARE PROTEIN VTI1-RELATED"/>
    <property type="match status" value="1"/>
</dbReference>
<organism evidence="11 12">
    <name type="scientific">Funneliformis geosporum</name>
    <dbReference type="NCBI Taxonomy" id="1117311"/>
    <lineage>
        <taxon>Eukaryota</taxon>
        <taxon>Fungi</taxon>
        <taxon>Fungi incertae sedis</taxon>
        <taxon>Mucoromycota</taxon>
        <taxon>Glomeromycotina</taxon>
        <taxon>Glomeromycetes</taxon>
        <taxon>Glomerales</taxon>
        <taxon>Glomeraceae</taxon>
        <taxon>Funneliformis</taxon>
    </lineage>
</organism>
<accession>A0A9W4STJ7</accession>
<feature type="coiled-coil region" evidence="9">
    <location>
        <begin position="43"/>
        <end position="99"/>
    </location>
</feature>
<evidence type="ECO:0000259" key="10">
    <source>
        <dbReference type="SMART" id="SM00397"/>
    </source>
</evidence>
<keyword evidence="7" id="KW-0472">Membrane</keyword>
<dbReference type="InterPro" id="IPR007705">
    <property type="entry name" value="Vesicle_trsprt_v-SNARE_N"/>
</dbReference>
<dbReference type="InterPro" id="IPR008610">
    <property type="entry name" value="Ebp2"/>
</dbReference>
<dbReference type="GO" id="GO:0000149">
    <property type="term" value="F:SNARE binding"/>
    <property type="evidence" value="ECO:0007669"/>
    <property type="project" value="TreeGrafter"/>
</dbReference>
<dbReference type="GO" id="GO:0042147">
    <property type="term" value="P:retrograde transport, endosome to Golgi"/>
    <property type="evidence" value="ECO:0007669"/>
    <property type="project" value="TreeGrafter"/>
</dbReference>
<evidence type="ECO:0000256" key="6">
    <source>
        <dbReference type="ARBA" id="ARBA00023054"/>
    </source>
</evidence>
<dbReference type="FunFam" id="1.20.5.110:FF:000002">
    <property type="entry name" value="Vesicle transport through interaction with t-SNAREsB"/>
    <property type="match status" value="1"/>
</dbReference>
<evidence type="ECO:0000313" key="12">
    <source>
        <dbReference type="Proteomes" id="UP001153678"/>
    </source>
</evidence>
<dbReference type="GO" id="GO:0006886">
    <property type="term" value="P:intracellular protein transport"/>
    <property type="evidence" value="ECO:0007669"/>
    <property type="project" value="InterPro"/>
</dbReference>
<sequence>MNAGGSDLFESYEQDFSQVARSIEVIINSTIPSQSGEKRKTTIRTAEREIEEADEIIAQMEMELLNLPQSSRSRCQAKMRSYKGNLDKLKRDLKRAGSRASGPTDREELLAGANGTDLDSASLDQRARLLSGTELLADSSRRLQDSHKIALETETIGANVLEDIRRQRDQILHTRNTLMEADSYIDKAQRTLKGMARRMQTNRMITAAIIITLIGSDDSDSVFSEEECEDGEEVALDSLSSQKIDEDIIHVTINNKSALKKSNKKLTMEVITTSEPIVIKDINNDIEPLEAANEGRKKVIESGIMFSRPDDYFAEMVKSDERVTKVRQRKGVEDIVANEDFEIALEAAAEDNRPT</sequence>
<dbReference type="Gene3D" id="1.20.5.110">
    <property type="match status" value="1"/>
</dbReference>
<dbReference type="GO" id="GO:0005829">
    <property type="term" value="C:cytosol"/>
    <property type="evidence" value="ECO:0007669"/>
    <property type="project" value="GOC"/>
</dbReference>
<dbReference type="Proteomes" id="UP001153678">
    <property type="component" value="Unassembled WGS sequence"/>
</dbReference>
<keyword evidence="3" id="KW-0812">Transmembrane</keyword>
<evidence type="ECO:0000256" key="9">
    <source>
        <dbReference type="SAM" id="Coils"/>
    </source>
</evidence>
<protein>
    <submittedName>
        <fullName evidence="11">2257_t:CDS:1</fullName>
    </submittedName>
</protein>
<dbReference type="InterPro" id="IPR010989">
    <property type="entry name" value="SNARE"/>
</dbReference>
<dbReference type="GO" id="GO:0006896">
    <property type="term" value="P:Golgi to vacuole transport"/>
    <property type="evidence" value="ECO:0007669"/>
    <property type="project" value="TreeGrafter"/>
</dbReference>
<dbReference type="GO" id="GO:0005794">
    <property type="term" value="C:Golgi apparatus"/>
    <property type="evidence" value="ECO:0007669"/>
    <property type="project" value="TreeGrafter"/>
</dbReference>
<evidence type="ECO:0000256" key="7">
    <source>
        <dbReference type="ARBA" id="ARBA00023136"/>
    </source>
</evidence>
<evidence type="ECO:0000313" key="11">
    <source>
        <dbReference type="EMBL" id="CAI2181058.1"/>
    </source>
</evidence>
<keyword evidence="6 9" id="KW-0175">Coiled coil</keyword>
<dbReference type="GO" id="GO:0012507">
    <property type="term" value="C:ER to Golgi transport vesicle membrane"/>
    <property type="evidence" value="ECO:0007669"/>
    <property type="project" value="TreeGrafter"/>
</dbReference>
<dbReference type="AlphaFoldDB" id="A0A9W4STJ7"/>
<dbReference type="SMART" id="SM00397">
    <property type="entry name" value="t_SNARE"/>
    <property type="match status" value="1"/>
</dbReference>
<dbReference type="CDD" id="cd15862">
    <property type="entry name" value="SNARE_Vti1"/>
    <property type="match status" value="1"/>
</dbReference>
<name>A0A9W4STJ7_9GLOM</name>